<accession>A0A8S9YU96</accession>
<organism evidence="2 3">
    <name type="scientific">Paragonimus skrjabini miyazakii</name>
    <dbReference type="NCBI Taxonomy" id="59628"/>
    <lineage>
        <taxon>Eukaryota</taxon>
        <taxon>Metazoa</taxon>
        <taxon>Spiralia</taxon>
        <taxon>Lophotrochozoa</taxon>
        <taxon>Platyhelminthes</taxon>
        <taxon>Trematoda</taxon>
        <taxon>Digenea</taxon>
        <taxon>Plagiorchiida</taxon>
        <taxon>Troglotremata</taxon>
        <taxon>Troglotrematidae</taxon>
        <taxon>Paragonimus</taxon>
    </lineage>
</organism>
<comment type="caution">
    <text evidence="2">The sequence shown here is derived from an EMBL/GenBank/DDBJ whole genome shotgun (WGS) entry which is preliminary data.</text>
</comment>
<feature type="compositionally biased region" description="Polar residues" evidence="1">
    <location>
        <begin position="83"/>
        <end position="93"/>
    </location>
</feature>
<evidence type="ECO:0000313" key="2">
    <source>
        <dbReference type="EMBL" id="KAF7258272.1"/>
    </source>
</evidence>
<gene>
    <name evidence="2" type="ORF">EG68_04674</name>
</gene>
<proteinExistence type="predicted"/>
<sequence>MKDLLVFERFLECIGDLPPRRRFIHEPPTDLSPSIRLARSYAKSAELVPERDDNCMSVKPLTVPISLRNHIRAQHWDPPRWNRGTQGSSQTHQRPWGTVVPGDGRNMKPRWDGDLNVDSNVTDRNR</sequence>
<protein>
    <submittedName>
        <fullName evidence="2">Uncharacterized protein</fullName>
    </submittedName>
</protein>
<reference evidence="2" key="1">
    <citation type="submission" date="2019-07" db="EMBL/GenBank/DDBJ databases">
        <title>Annotation for the trematode Paragonimus miyazaki's.</title>
        <authorList>
            <person name="Choi Y.-J."/>
        </authorList>
    </citation>
    <scope>NUCLEOTIDE SEQUENCE</scope>
    <source>
        <strain evidence="2">Japan</strain>
    </source>
</reference>
<evidence type="ECO:0000256" key="1">
    <source>
        <dbReference type="SAM" id="MobiDB-lite"/>
    </source>
</evidence>
<name>A0A8S9YU96_9TREM</name>
<dbReference type="Proteomes" id="UP000822476">
    <property type="component" value="Unassembled WGS sequence"/>
</dbReference>
<dbReference type="EMBL" id="JTDE01001830">
    <property type="protein sequence ID" value="KAF7258272.1"/>
    <property type="molecule type" value="Genomic_DNA"/>
</dbReference>
<feature type="region of interest" description="Disordered" evidence="1">
    <location>
        <begin position="76"/>
        <end position="126"/>
    </location>
</feature>
<dbReference type="AlphaFoldDB" id="A0A8S9YU96"/>
<keyword evidence="3" id="KW-1185">Reference proteome</keyword>
<dbReference type="OrthoDB" id="6303675at2759"/>
<evidence type="ECO:0000313" key="3">
    <source>
        <dbReference type="Proteomes" id="UP000822476"/>
    </source>
</evidence>